<reference evidence="2 3" key="1">
    <citation type="submission" date="2015-04" db="EMBL/GenBank/DDBJ databases">
        <title>Lasius niger genome sequencing.</title>
        <authorList>
            <person name="Konorov E.A."/>
            <person name="Nikitin M.A."/>
            <person name="Kirill M.V."/>
            <person name="Chang P."/>
        </authorList>
    </citation>
    <scope>NUCLEOTIDE SEQUENCE [LARGE SCALE GENOMIC DNA]</scope>
    <source>
        <tissue evidence="2">Whole</tissue>
    </source>
</reference>
<accession>A0A0J7MPJ8</accession>
<evidence type="ECO:0000313" key="3">
    <source>
        <dbReference type="Proteomes" id="UP000036403"/>
    </source>
</evidence>
<evidence type="ECO:0000313" key="2">
    <source>
        <dbReference type="EMBL" id="KMQ82525.1"/>
    </source>
</evidence>
<dbReference type="PaxDb" id="67767-A0A0J7MPJ8"/>
<feature type="region of interest" description="Disordered" evidence="1">
    <location>
        <begin position="1"/>
        <end position="42"/>
    </location>
</feature>
<dbReference type="AlphaFoldDB" id="A0A0J7MPJ8"/>
<comment type="caution">
    <text evidence="2">The sequence shown here is derived from an EMBL/GenBank/DDBJ whole genome shotgun (WGS) entry which is preliminary data.</text>
</comment>
<dbReference type="Proteomes" id="UP000036403">
    <property type="component" value="Unassembled WGS sequence"/>
</dbReference>
<feature type="compositionally biased region" description="Basic and acidic residues" evidence="1">
    <location>
        <begin position="11"/>
        <end position="35"/>
    </location>
</feature>
<dbReference type="EMBL" id="LBMM01024704">
    <property type="protein sequence ID" value="KMQ82525.1"/>
    <property type="molecule type" value="Genomic_DNA"/>
</dbReference>
<gene>
    <name evidence="2" type="ORF">RF55_22637</name>
</gene>
<proteinExistence type="predicted"/>
<feature type="non-terminal residue" evidence="2">
    <location>
        <position position="410"/>
    </location>
</feature>
<organism evidence="2 3">
    <name type="scientific">Lasius niger</name>
    <name type="common">Black garden ant</name>
    <dbReference type="NCBI Taxonomy" id="67767"/>
    <lineage>
        <taxon>Eukaryota</taxon>
        <taxon>Metazoa</taxon>
        <taxon>Ecdysozoa</taxon>
        <taxon>Arthropoda</taxon>
        <taxon>Hexapoda</taxon>
        <taxon>Insecta</taxon>
        <taxon>Pterygota</taxon>
        <taxon>Neoptera</taxon>
        <taxon>Endopterygota</taxon>
        <taxon>Hymenoptera</taxon>
        <taxon>Apocrita</taxon>
        <taxon>Aculeata</taxon>
        <taxon>Formicoidea</taxon>
        <taxon>Formicidae</taxon>
        <taxon>Formicinae</taxon>
        <taxon>Lasius</taxon>
        <taxon>Lasius</taxon>
    </lineage>
</organism>
<protein>
    <submittedName>
        <fullName evidence="2">Xre family transcriptional regulator</fullName>
    </submittedName>
</protein>
<keyword evidence="3" id="KW-1185">Reference proteome</keyword>
<evidence type="ECO:0000256" key="1">
    <source>
        <dbReference type="SAM" id="MobiDB-lite"/>
    </source>
</evidence>
<sequence>MPQGKSVWEIGTDKDSRKKFRDDLKKRSEQKDPKKGFTGSLGYDPRETAFCFVTPQKFSNQPDEIQKSPYKDQWQEIKIYDADDLRSWLNKCPKTELWLAGEIGALPKEKIERLQDFYNTYAAISPATNKDERKILPPALLLAGREKYIKSFQDWLAKERSCKPYRLEAETAKEAAAFVYAALYLSDSFPLALSSLIMHSKEATEALSSKDSTANKNLLLILTSPDIDESLCQTLTNKGWKVVWAVDQRNSVNDTNHRLILPWRKDLEEGLKTAFPLQTAADYRWASITAAKAGRSINRLLSLLLKSQTKKQEEEKLTALLPAILAGGWVASHENGWANPDSEDREVIVQLSNSRKWIELDRIFNKEATEHRLDGKLIKIGERQGKISFHLRAPQAELTTLTGIFTEADG</sequence>
<name>A0A0J7MPJ8_LASNI</name>